<comment type="caution">
    <text evidence="2">The sequence shown here is derived from an EMBL/GenBank/DDBJ whole genome shotgun (WGS) entry which is preliminary data.</text>
</comment>
<evidence type="ECO:0000313" key="3">
    <source>
        <dbReference type="Proteomes" id="UP001454036"/>
    </source>
</evidence>
<keyword evidence="3" id="KW-1185">Reference proteome</keyword>
<reference evidence="2 3" key="1">
    <citation type="submission" date="2024-01" db="EMBL/GenBank/DDBJ databases">
        <title>The complete chloroplast genome sequence of Lithospermum erythrorhizon: insights into the phylogenetic relationship among Boraginaceae species and the maternal lineages of purple gromwells.</title>
        <authorList>
            <person name="Okada T."/>
            <person name="Watanabe K."/>
        </authorList>
    </citation>
    <scope>NUCLEOTIDE SEQUENCE [LARGE SCALE GENOMIC DNA]</scope>
</reference>
<proteinExistence type="predicted"/>
<name>A0AAV3RXY8_LITER</name>
<organism evidence="2 3">
    <name type="scientific">Lithospermum erythrorhizon</name>
    <name type="common">Purple gromwell</name>
    <name type="synonym">Lithospermum officinale var. erythrorhizon</name>
    <dbReference type="NCBI Taxonomy" id="34254"/>
    <lineage>
        <taxon>Eukaryota</taxon>
        <taxon>Viridiplantae</taxon>
        <taxon>Streptophyta</taxon>
        <taxon>Embryophyta</taxon>
        <taxon>Tracheophyta</taxon>
        <taxon>Spermatophyta</taxon>
        <taxon>Magnoliopsida</taxon>
        <taxon>eudicotyledons</taxon>
        <taxon>Gunneridae</taxon>
        <taxon>Pentapetalae</taxon>
        <taxon>asterids</taxon>
        <taxon>lamiids</taxon>
        <taxon>Boraginales</taxon>
        <taxon>Boraginaceae</taxon>
        <taxon>Boraginoideae</taxon>
        <taxon>Lithospermeae</taxon>
        <taxon>Lithospermum</taxon>
    </lineage>
</organism>
<feature type="domain" description="Reverse transcriptase Ty1/copia-type" evidence="1">
    <location>
        <begin position="10"/>
        <end position="63"/>
    </location>
</feature>
<sequence>MLSSMIFYMKLSIHQFDVKNAFLHGNLHETIYMYQPLGFRDHGHSDHVCKLRKILYGLKQAPEHGRDITYLLLYVDDIILTASSESLRRSIISLLNPEFVMKDLGNLSYFLIMLLLSRKKYAKNIIARACMSSYTPSAIPIDTKSKLGSSTDYMLALKHVVRYIQDTLNYGLHLYKYPICDVTSHTNVDWIGCFDIRKSTSGFCVFLGDNLISWFSKRQAIISRSSVEAEYRGVANVVSEAC</sequence>
<dbReference type="EMBL" id="BAABME010013084">
    <property type="protein sequence ID" value="GAA0185804.1"/>
    <property type="molecule type" value="Genomic_DNA"/>
</dbReference>
<dbReference type="AlphaFoldDB" id="A0AAV3RXY8"/>
<gene>
    <name evidence="2" type="ORF">LIER_33092</name>
</gene>
<evidence type="ECO:0000259" key="1">
    <source>
        <dbReference type="Pfam" id="PF07727"/>
    </source>
</evidence>
<protein>
    <recommendedName>
        <fullName evidence="1">Reverse transcriptase Ty1/copia-type domain-containing protein</fullName>
    </recommendedName>
</protein>
<dbReference type="InterPro" id="IPR013103">
    <property type="entry name" value="RVT_2"/>
</dbReference>
<dbReference type="Pfam" id="PF07727">
    <property type="entry name" value="RVT_2"/>
    <property type="match status" value="1"/>
</dbReference>
<dbReference type="SUPFAM" id="SSF56672">
    <property type="entry name" value="DNA/RNA polymerases"/>
    <property type="match status" value="1"/>
</dbReference>
<evidence type="ECO:0000313" key="2">
    <source>
        <dbReference type="EMBL" id="GAA0185804.1"/>
    </source>
</evidence>
<dbReference type="PANTHER" id="PTHR11439:SF524">
    <property type="entry name" value="RNA-DIRECTED DNA POLYMERASE, PROTEIN KINASE RLK-PELLE-DLSV FAMILY"/>
    <property type="match status" value="1"/>
</dbReference>
<dbReference type="CDD" id="cd09272">
    <property type="entry name" value="RNase_HI_RT_Ty1"/>
    <property type="match status" value="1"/>
</dbReference>
<dbReference type="Proteomes" id="UP001454036">
    <property type="component" value="Unassembled WGS sequence"/>
</dbReference>
<accession>A0AAV3RXY8</accession>
<dbReference type="InterPro" id="IPR043502">
    <property type="entry name" value="DNA/RNA_pol_sf"/>
</dbReference>
<dbReference type="PANTHER" id="PTHR11439">
    <property type="entry name" value="GAG-POL-RELATED RETROTRANSPOSON"/>
    <property type="match status" value="1"/>
</dbReference>